<dbReference type="HOGENOM" id="CLU_487804_0_0_1"/>
<organism evidence="2">
    <name type="scientific">Oryza barthii</name>
    <dbReference type="NCBI Taxonomy" id="65489"/>
    <lineage>
        <taxon>Eukaryota</taxon>
        <taxon>Viridiplantae</taxon>
        <taxon>Streptophyta</taxon>
        <taxon>Embryophyta</taxon>
        <taxon>Tracheophyta</taxon>
        <taxon>Spermatophyta</taxon>
        <taxon>Magnoliopsida</taxon>
        <taxon>Liliopsida</taxon>
        <taxon>Poales</taxon>
        <taxon>Poaceae</taxon>
        <taxon>BOP clade</taxon>
        <taxon>Oryzoideae</taxon>
        <taxon>Oryzeae</taxon>
        <taxon>Oryzinae</taxon>
        <taxon>Oryza</taxon>
    </lineage>
</organism>
<dbReference type="PaxDb" id="65489-OBART04G06490.1"/>
<name>A0A0D3FTT4_9ORYZ</name>
<reference evidence="2" key="1">
    <citation type="journal article" date="2009" name="Rice">
        <title>De Novo Next Generation Sequencing of Plant Genomes.</title>
        <authorList>
            <person name="Rounsley S."/>
            <person name="Marri P.R."/>
            <person name="Yu Y."/>
            <person name="He R."/>
            <person name="Sisneros N."/>
            <person name="Goicoechea J.L."/>
            <person name="Lee S.J."/>
            <person name="Angelova A."/>
            <person name="Kudrna D."/>
            <person name="Luo M."/>
            <person name="Affourtit J."/>
            <person name="Desany B."/>
            <person name="Knight J."/>
            <person name="Niazi F."/>
            <person name="Egholm M."/>
            <person name="Wing R.A."/>
        </authorList>
    </citation>
    <scope>NUCLEOTIDE SEQUENCE [LARGE SCALE GENOMIC DNA]</scope>
    <source>
        <strain evidence="2">cv. IRGC 105608</strain>
    </source>
</reference>
<reference evidence="2" key="2">
    <citation type="submission" date="2015-03" db="UniProtKB">
        <authorList>
            <consortium name="EnsemblPlants"/>
        </authorList>
    </citation>
    <scope>IDENTIFICATION</scope>
</reference>
<dbReference type="InterPro" id="IPR014044">
    <property type="entry name" value="CAP_dom"/>
</dbReference>
<evidence type="ECO:0000313" key="3">
    <source>
        <dbReference type="Proteomes" id="UP000026960"/>
    </source>
</evidence>
<feature type="domain" description="SCP" evidence="1">
    <location>
        <begin position="486"/>
        <end position="632"/>
    </location>
</feature>
<accession>A0A0D3FTT4</accession>
<proteinExistence type="predicted"/>
<protein>
    <recommendedName>
        <fullName evidence="1">SCP domain-containing protein</fullName>
    </recommendedName>
</protein>
<dbReference type="SMART" id="SM00198">
    <property type="entry name" value="SCP"/>
    <property type="match status" value="3"/>
</dbReference>
<dbReference type="Pfam" id="PF00188">
    <property type="entry name" value="CAP"/>
    <property type="match status" value="3"/>
</dbReference>
<dbReference type="Gene3D" id="3.40.33.10">
    <property type="entry name" value="CAP"/>
    <property type="match status" value="3"/>
</dbReference>
<sequence length="636" mass="67864">MVGSATSEFRVSGSGAPEFMVVGTVRGRVGDVEARRRPEISDDGRSGLSMALGSGVVPHWPMVLAPALSSSLARYDQDLAWRPAVGGRKRRETKRRRREIEQVAVGPMEVADKKETKMSNTYVSHVAVVVILAMASQCFAATTGAGNGVSGADAGRRARAAQTVAGILAVHNEARRAVGVAPLAWSAGIARYAKGYAASRRGDCAPRRSPLFNFGENAFVGKGRRWNAPALAAAWVDEGRRRYDYGSNTCAGAAAPALSGSSSPCTRYTQVVWRNTTQVGCGRIVCDSGDSLLPPANSLLPAEQFLRAHNEARAAVGVPPLAWNATIALDAQRYAGELRASCEARPVWAWGTDGLYGRNLYRGSGPRVRAGADASARWAEGARWYDRDGDSCAAPPGRCCGEYTQMVWRATTQIGCARRLCRCLGDTCPLVLDTVAVCDSPQLHPETTMSPLYCCLVAVLCLPRASASPVAAASISVSAVQTPVEPTPVQFLRVHNEARAAVGVPPLSWNGTLQLDAARYAGELRTECSLRPPPPTAARGTGDGAAVYGRNLFKAYGRRHTGAEVAAFWADGRRWYDRDAGRCAAPPGRTCGAYTQVVWRATTQLGCARRTCRNGVDTVAVCDYYPPGNIVGQRPY</sequence>
<dbReference type="PANTHER" id="PTHR10334">
    <property type="entry name" value="CYSTEINE-RICH SECRETORY PROTEIN-RELATED"/>
    <property type="match status" value="1"/>
</dbReference>
<feature type="domain" description="SCP" evidence="1">
    <location>
        <begin position="162"/>
        <end position="294"/>
    </location>
</feature>
<feature type="domain" description="SCP" evidence="1">
    <location>
        <begin position="300"/>
        <end position="451"/>
    </location>
</feature>
<dbReference type="InterPro" id="IPR035940">
    <property type="entry name" value="CAP_sf"/>
</dbReference>
<dbReference type="Proteomes" id="UP000026960">
    <property type="component" value="Chromosome 4"/>
</dbReference>
<dbReference type="SUPFAM" id="SSF55797">
    <property type="entry name" value="PR-1-like"/>
    <property type="match status" value="3"/>
</dbReference>
<dbReference type="STRING" id="65489.A0A0D3FTT4"/>
<dbReference type="FunFam" id="3.40.33.10:FF:000020">
    <property type="entry name" value="Pathogenesis-related protein 1"/>
    <property type="match status" value="1"/>
</dbReference>
<dbReference type="EnsemblPlants" id="OBART04G06490.1">
    <property type="protein sequence ID" value="OBART04G06490.1"/>
    <property type="gene ID" value="OBART04G06490"/>
</dbReference>
<evidence type="ECO:0000259" key="1">
    <source>
        <dbReference type="SMART" id="SM00198"/>
    </source>
</evidence>
<dbReference type="InterPro" id="IPR001283">
    <property type="entry name" value="CRISP-related"/>
</dbReference>
<keyword evidence="3" id="KW-1185">Reference proteome</keyword>
<dbReference type="AlphaFoldDB" id="A0A0D3FTT4"/>
<dbReference type="eggNOG" id="KOG3017">
    <property type="taxonomic scope" value="Eukaryota"/>
</dbReference>
<dbReference type="Gramene" id="OBART04G06490.1">
    <property type="protein sequence ID" value="OBART04G06490.1"/>
    <property type="gene ID" value="OBART04G06490"/>
</dbReference>
<evidence type="ECO:0000313" key="2">
    <source>
        <dbReference type="EnsemblPlants" id="OBART04G06490.1"/>
    </source>
</evidence>
<dbReference type="PRINTS" id="PR00837">
    <property type="entry name" value="V5TPXLIKE"/>
</dbReference>